<protein>
    <submittedName>
        <fullName evidence="2">Uncharacterized protein</fullName>
    </submittedName>
</protein>
<evidence type="ECO:0000256" key="1">
    <source>
        <dbReference type="SAM" id="MobiDB-lite"/>
    </source>
</evidence>
<comment type="caution">
    <text evidence="2">The sequence shown here is derived from an EMBL/GenBank/DDBJ whole genome shotgun (WGS) entry which is preliminary data.</text>
</comment>
<dbReference type="Gene3D" id="3.40.710.10">
    <property type="entry name" value="DD-peptidase/beta-lactamase superfamily"/>
    <property type="match status" value="1"/>
</dbReference>
<gene>
    <name evidence="2" type="ORF">G6011_03557</name>
</gene>
<feature type="region of interest" description="Disordered" evidence="1">
    <location>
        <begin position="279"/>
        <end position="298"/>
    </location>
</feature>
<proteinExistence type="predicted"/>
<feature type="region of interest" description="Disordered" evidence="1">
    <location>
        <begin position="335"/>
        <end position="356"/>
    </location>
</feature>
<dbReference type="Proteomes" id="UP001199106">
    <property type="component" value="Unassembled WGS sequence"/>
</dbReference>
<dbReference type="AlphaFoldDB" id="A0AAD4NSZ9"/>
<dbReference type="InterPro" id="IPR012338">
    <property type="entry name" value="Beta-lactam/transpept-like"/>
</dbReference>
<dbReference type="EMBL" id="JAANER010000002">
    <property type="protein sequence ID" value="KAG9193522.1"/>
    <property type="molecule type" value="Genomic_DNA"/>
</dbReference>
<reference evidence="2" key="1">
    <citation type="submission" date="2021-07" db="EMBL/GenBank/DDBJ databases">
        <title>Genome Resource of American Ginseng Black Spot Pathogen Alternaria panax.</title>
        <authorList>
            <person name="Qiu C."/>
            <person name="Wang W."/>
            <person name="Liu Z."/>
        </authorList>
    </citation>
    <scope>NUCLEOTIDE SEQUENCE</scope>
    <source>
        <strain evidence="2">BNCC115425</strain>
    </source>
</reference>
<sequence length="590" mass="66619">MKLLMGALPLKNPRLHWKPEVVGPALQQVFLIGAVRLKFFRPGSAQEIDVVIAVAILKAYLNRNSAVKERLMRVSIRQEDDALEDGPTPMWPDNPVAEGGGAGMYANVYAYTCVLSDLLKPLLILLSKFKVDAMFSPQFPEGSPAAKCLVESADISYTCTLDASLEGVKPNMGLGSMVLMEDVDRENYCKPKGILSWSGLPDLQWNVNRESGMALLFATQVIPSEDRKMWGLVARFESAVWRHLEAYNRRFSDIDAGSTMLLSRLSYFLQDLAPSFSPTVNRVDRQDEPAASGTDADQPSLVHQKITVMVCDKCGDAHDDPSTYQAKDLEAHCRSSPSVHMNDNKSRDDCDEDKYPRARGTGPTAFPFMRLPIDLRLCIYDRLAAMPEAYSITERGHIQMCPSLSFRIIDVGGDQMYGYMFWIETISYMLKIRLIAVMEQERAYCGPLNEFYSSTLVTLSHWIDEHFTNDDPEECEKNPCEKVCIIFEFFKRAIWSLYQGNKIELRIIMAGGYLRQRYPDWSWTDSVEAFIDLTAACPFPESIMLRFLVPADCIAYTRKISSVPNRLGSRLSSKVFRIDVLQDDDDLLAL</sequence>
<evidence type="ECO:0000313" key="2">
    <source>
        <dbReference type="EMBL" id="KAG9193522.1"/>
    </source>
</evidence>
<feature type="compositionally biased region" description="Basic and acidic residues" evidence="1">
    <location>
        <begin position="342"/>
        <end position="356"/>
    </location>
</feature>
<keyword evidence="3" id="KW-1185">Reference proteome</keyword>
<organism evidence="2 3">
    <name type="scientific">Alternaria panax</name>
    <dbReference type="NCBI Taxonomy" id="48097"/>
    <lineage>
        <taxon>Eukaryota</taxon>
        <taxon>Fungi</taxon>
        <taxon>Dikarya</taxon>
        <taxon>Ascomycota</taxon>
        <taxon>Pezizomycotina</taxon>
        <taxon>Dothideomycetes</taxon>
        <taxon>Pleosporomycetidae</taxon>
        <taxon>Pleosporales</taxon>
        <taxon>Pleosporineae</taxon>
        <taxon>Pleosporaceae</taxon>
        <taxon>Alternaria</taxon>
        <taxon>Alternaria sect. Panax</taxon>
    </lineage>
</organism>
<name>A0AAD4NSZ9_9PLEO</name>
<accession>A0AAD4NSZ9</accession>
<dbReference type="SUPFAM" id="SSF56601">
    <property type="entry name" value="beta-lactamase/transpeptidase-like"/>
    <property type="match status" value="1"/>
</dbReference>
<evidence type="ECO:0000313" key="3">
    <source>
        <dbReference type="Proteomes" id="UP001199106"/>
    </source>
</evidence>